<evidence type="ECO:0000256" key="1">
    <source>
        <dbReference type="ARBA" id="ARBA00008779"/>
    </source>
</evidence>
<dbReference type="Proteomes" id="UP000326170">
    <property type="component" value="Chromosome"/>
</dbReference>
<proteinExistence type="inferred from homology"/>
<keyword evidence="3" id="KW-0808">Transferase</keyword>
<keyword evidence="4" id="KW-1185">Reference proteome</keyword>
<dbReference type="AlphaFoldDB" id="A0A5P9P2D1"/>
<evidence type="ECO:0000259" key="2">
    <source>
        <dbReference type="Pfam" id="PF00884"/>
    </source>
</evidence>
<evidence type="ECO:0000313" key="3">
    <source>
        <dbReference type="EMBL" id="QFU82291.1"/>
    </source>
</evidence>
<dbReference type="PANTHER" id="PTHR42693:SF33">
    <property type="entry name" value="ARYLSULFATASE"/>
    <property type="match status" value="1"/>
</dbReference>
<dbReference type="InterPro" id="IPR017850">
    <property type="entry name" value="Alkaline_phosphatase_core_sf"/>
</dbReference>
<dbReference type="SUPFAM" id="SSF53649">
    <property type="entry name" value="Alkaline phosphatase-like"/>
    <property type="match status" value="1"/>
</dbReference>
<dbReference type="RefSeq" id="WP_152940173.1">
    <property type="nucleotide sequence ID" value="NZ_CP045488.1"/>
</dbReference>
<gene>
    <name evidence="3" type="ORF">GCU68_06975</name>
</gene>
<dbReference type="InterPro" id="IPR000917">
    <property type="entry name" value="Sulfatase_N"/>
</dbReference>
<organism evidence="3 4">
    <name type="scientific">Natronorubrum aibiense</name>
    <dbReference type="NCBI Taxonomy" id="348826"/>
    <lineage>
        <taxon>Archaea</taxon>
        <taxon>Methanobacteriati</taxon>
        <taxon>Methanobacteriota</taxon>
        <taxon>Stenosarchaea group</taxon>
        <taxon>Halobacteria</taxon>
        <taxon>Halobacteriales</taxon>
        <taxon>Natrialbaceae</taxon>
        <taxon>Natronorubrum</taxon>
    </lineage>
</organism>
<name>A0A5P9P2D1_9EURY</name>
<evidence type="ECO:0000313" key="4">
    <source>
        <dbReference type="Proteomes" id="UP000326170"/>
    </source>
</evidence>
<dbReference type="KEGG" id="nas:GCU68_06975"/>
<reference evidence="3 4" key="1">
    <citation type="journal article" date="2007" name="Int. J. Syst. Evol. Microbiol.">
        <title>Natronorubrum sulfidifaciens sp. nov., an extremely haloalkaliphilic archaeon isolated from Aiding salt lake in Xin-Jiang, China.</title>
        <authorList>
            <person name="Cui H.L."/>
            <person name="Tohty D."/>
            <person name="Liu H.C."/>
            <person name="Liu S.J."/>
            <person name="Oren A."/>
            <person name="Zhou P.J."/>
        </authorList>
    </citation>
    <scope>NUCLEOTIDE SEQUENCE [LARGE SCALE GENOMIC DNA]</scope>
    <source>
        <strain evidence="3 4">7-3</strain>
    </source>
</reference>
<keyword evidence="3" id="KW-0378">Hydrolase</keyword>
<dbReference type="InterPro" id="IPR050738">
    <property type="entry name" value="Sulfatase"/>
</dbReference>
<dbReference type="EMBL" id="CP045488">
    <property type="protein sequence ID" value="QFU82291.1"/>
    <property type="molecule type" value="Genomic_DNA"/>
</dbReference>
<dbReference type="Gene3D" id="3.40.720.10">
    <property type="entry name" value="Alkaline Phosphatase, subunit A"/>
    <property type="match status" value="1"/>
</dbReference>
<dbReference type="Pfam" id="PF00884">
    <property type="entry name" value="Sulfatase"/>
    <property type="match status" value="1"/>
</dbReference>
<dbReference type="GO" id="GO:0016740">
    <property type="term" value="F:transferase activity"/>
    <property type="evidence" value="ECO:0007669"/>
    <property type="project" value="UniProtKB-KW"/>
</dbReference>
<comment type="similarity">
    <text evidence="1">Belongs to the sulfatase family.</text>
</comment>
<sequence>MTKRDVIWITLESLRQDHVSVGEAPRETTPNLSKIANEGDWSPYCHSHAIWTRPASASILTGLPPSAHQTWDSDSALPNEIETIPEAFREAGYQTAGISPVAQFSPQTGLDRGFDHFHYLSKSNLTKEVGFKGLIRWASNFRNHSGGFTLDTNQQCTGYPINIIAKDHIKEKAKDDDPLFLYLHHGDTHFAYVPPLAWRDYFDDELPFEIDDAIDLSLDMAINLHEKISESDMYTTEEWKALRVMYDTCVAYVDHLVGELVEYAHQMLDNPIIVITADHGEYFGEKGLLSHVIDINNPVTNVPLIVNGLNEPLGDSLVQPADLMQILCSECGVDHSVPIGLDIRKQPREIAITQEGGTHIESLLNEITSYNSNFPDSQFHREDLTSLRTKEWKFQVSDETTELYSLPDEDTDVSTSNPEVIKELEEEYEDWMMEYGKPIGNQQTAEFNIEMKDQLRDLGYLQ</sequence>
<accession>A0A5P9P2D1</accession>
<feature type="domain" description="Sulfatase N-terminal" evidence="2">
    <location>
        <begin position="5"/>
        <end position="291"/>
    </location>
</feature>
<dbReference type="GO" id="GO:0004065">
    <property type="term" value="F:arylsulfatase activity"/>
    <property type="evidence" value="ECO:0007669"/>
    <property type="project" value="TreeGrafter"/>
</dbReference>
<dbReference type="GeneID" id="42300777"/>
<dbReference type="PANTHER" id="PTHR42693">
    <property type="entry name" value="ARYLSULFATASE FAMILY MEMBER"/>
    <property type="match status" value="1"/>
</dbReference>
<protein>
    <submittedName>
        <fullName evidence="3">Sulfatase-like hydrolase/transferase</fullName>
    </submittedName>
</protein>
<dbReference type="OrthoDB" id="3164at2157"/>
<dbReference type="CDD" id="cd16148">
    <property type="entry name" value="sulfatase_like"/>
    <property type="match status" value="1"/>
</dbReference>